<dbReference type="CDD" id="cd01948">
    <property type="entry name" value="EAL"/>
    <property type="match status" value="1"/>
</dbReference>
<dbReference type="InterPro" id="IPR000014">
    <property type="entry name" value="PAS"/>
</dbReference>
<dbReference type="Pfam" id="PF00989">
    <property type="entry name" value="PAS"/>
    <property type="match status" value="1"/>
</dbReference>
<organism evidence="7 8">
    <name type="scientific">SAR86 cluster bacterium</name>
    <dbReference type="NCBI Taxonomy" id="2030880"/>
    <lineage>
        <taxon>Bacteria</taxon>
        <taxon>Pseudomonadati</taxon>
        <taxon>Pseudomonadota</taxon>
        <taxon>Gammaproteobacteria</taxon>
        <taxon>SAR86 cluster</taxon>
    </lineage>
</organism>
<dbReference type="SUPFAM" id="SSF141868">
    <property type="entry name" value="EAL domain-like"/>
    <property type="match status" value="1"/>
</dbReference>
<evidence type="ECO:0000256" key="2">
    <source>
        <dbReference type="PROSITE-ProRule" id="PRU00169"/>
    </source>
</evidence>
<dbReference type="SMART" id="SM00448">
    <property type="entry name" value="REC"/>
    <property type="match status" value="1"/>
</dbReference>
<dbReference type="Pfam" id="PF00072">
    <property type="entry name" value="Response_reg"/>
    <property type="match status" value="1"/>
</dbReference>
<evidence type="ECO:0000259" key="5">
    <source>
        <dbReference type="PROSITE" id="PS50883"/>
    </source>
</evidence>
<dbReference type="PROSITE" id="PS50110">
    <property type="entry name" value="RESPONSE_REGULATORY"/>
    <property type="match status" value="1"/>
</dbReference>
<dbReference type="Proteomes" id="UP000228987">
    <property type="component" value="Unassembled WGS sequence"/>
</dbReference>
<protein>
    <submittedName>
        <fullName evidence="7">Two-component system response regulator</fullName>
    </submittedName>
</protein>
<dbReference type="InterPro" id="IPR001789">
    <property type="entry name" value="Sig_transdc_resp-reg_receiver"/>
</dbReference>
<evidence type="ECO:0000313" key="8">
    <source>
        <dbReference type="Proteomes" id="UP000228987"/>
    </source>
</evidence>
<proteinExistence type="predicted"/>
<evidence type="ECO:0000259" key="4">
    <source>
        <dbReference type="PROSITE" id="PS50112"/>
    </source>
</evidence>
<dbReference type="FunFam" id="3.30.70.270:FF:000001">
    <property type="entry name" value="Diguanylate cyclase domain protein"/>
    <property type="match status" value="1"/>
</dbReference>
<evidence type="ECO:0000256" key="1">
    <source>
        <dbReference type="ARBA" id="ARBA00001946"/>
    </source>
</evidence>
<feature type="domain" description="Response regulatory" evidence="3">
    <location>
        <begin position="6"/>
        <end position="120"/>
    </location>
</feature>
<dbReference type="SUPFAM" id="SSF55073">
    <property type="entry name" value="Nucleotide cyclase"/>
    <property type="match status" value="1"/>
</dbReference>
<reference evidence="8" key="1">
    <citation type="submission" date="2017-08" db="EMBL/GenBank/DDBJ databases">
        <title>A dynamic microbial community with high functional redundancy inhabits the cold, oxic subseafloor aquifer.</title>
        <authorList>
            <person name="Tully B.J."/>
            <person name="Wheat C.G."/>
            <person name="Glazer B.T."/>
            <person name="Huber J.A."/>
        </authorList>
    </citation>
    <scope>NUCLEOTIDE SEQUENCE [LARGE SCALE GENOMIC DNA]</scope>
</reference>
<dbReference type="Pfam" id="PF00990">
    <property type="entry name" value="GGDEF"/>
    <property type="match status" value="1"/>
</dbReference>
<evidence type="ECO:0000259" key="3">
    <source>
        <dbReference type="PROSITE" id="PS50110"/>
    </source>
</evidence>
<dbReference type="Pfam" id="PF00563">
    <property type="entry name" value="EAL"/>
    <property type="match status" value="1"/>
</dbReference>
<dbReference type="Gene3D" id="3.30.450.20">
    <property type="entry name" value="PAS domain"/>
    <property type="match status" value="1"/>
</dbReference>
<feature type="domain" description="PAS" evidence="4">
    <location>
        <begin position="139"/>
        <end position="192"/>
    </location>
</feature>
<dbReference type="NCBIfam" id="TIGR00254">
    <property type="entry name" value="GGDEF"/>
    <property type="match status" value="1"/>
</dbReference>
<dbReference type="Gene3D" id="3.30.70.270">
    <property type="match status" value="1"/>
</dbReference>
<dbReference type="GO" id="GO:0006355">
    <property type="term" value="P:regulation of DNA-templated transcription"/>
    <property type="evidence" value="ECO:0007669"/>
    <property type="project" value="InterPro"/>
</dbReference>
<dbReference type="InterPro" id="IPR035919">
    <property type="entry name" value="EAL_sf"/>
</dbReference>
<evidence type="ECO:0000313" key="7">
    <source>
        <dbReference type="EMBL" id="PCJ43587.1"/>
    </source>
</evidence>
<dbReference type="InterPro" id="IPR011006">
    <property type="entry name" value="CheY-like_superfamily"/>
</dbReference>
<dbReference type="PANTHER" id="PTHR44757">
    <property type="entry name" value="DIGUANYLATE CYCLASE DGCP"/>
    <property type="match status" value="1"/>
</dbReference>
<dbReference type="InterPro" id="IPR000160">
    <property type="entry name" value="GGDEF_dom"/>
</dbReference>
<dbReference type="GO" id="GO:0000160">
    <property type="term" value="P:phosphorelay signal transduction system"/>
    <property type="evidence" value="ECO:0007669"/>
    <property type="project" value="InterPro"/>
</dbReference>
<dbReference type="InterPro" id="IPR035965">
    <property type="entry name" value="PAS-like_dom_sf"/>
</dbReference>
<comment type="cofactor">
    <cofactor evidence="1">
        <name>Mg(2+)</name>
        <dbReference type="ChEBI" id="CHEBI:18420"/>
    </cofactor>
</comment>
<dbReference type="SUPFAM" id="SSF55785">
    <property type="entry name" value="PYP-like sensor domain (PAS domain)"/>
    <property type="match status" value="1"/>
</dbReference>
<dbReference type="AlphaFoldDB" id="A0A2A5CI79"/>
<dbReference type="InterPro" id="IPR052155">
    <property type="entry name" value="Biofilm_reg_signaling"/>
</dbReference>
<feature type="modified residue" description="4-aspartylphosphate" evidence="2">
    <location>
        <position position="55"/>
    </location>
</feature>
<dbReference type="InterPro" id="IPR029787">
    <property type="entry name" value="Nucleotide_cyclase"/>
</dbReference>
<dbReference type="SMART" id="SM00267">
    <property type="entry name" value="GGDEF"/>
    <property type="match status" value="1"/>
</dbReference>
<name>A0A2A5CI79_9GAMM</name>
<accession>A0A2A5CI79</accession>
<sequence length="715" mass="80931">MTLSVKILLVDDEIGLLESGRKLLELSGYDVSTAQNGKQAIDALKAHEFDLAILDLNMPGVGGHEVMKFINEEEINTTVIVISGETGFDAVSQAFYLGAFDFLQKPYEYDALINTIQNALNKQALEKSFLNLRKKLERSEKLHRFMVESSPDIIFIVDKQGRFVFANNRAEEVLGYSKDELIGEHYSHIVEPACLEQASHCFLERREGARATREEEIWLTCKPGKHFDSSKDKIAIELNSVGVYEHESVDDAGKHFSGTYIVARDITERLSSEKLIHYQAYHDLLTGLPNRALFLDRLSTAISNAKRDDHSLAVMFLDLDRFKVANDSLGHSIGDELLKRVGERLDACLREGDSLARLGGDEFIVLLPHMPSEADVHAVGNKIVETIKQPFKVEGHELYLTVSVGISMYPRDGDNAETLIKHSDVAMYHTKEQGKNNYHLYEDNMSVKNNLLLSIENEIRKGIKENQFEVFYQPQVDLNTGEVCGVEALLRWNHPTQGLLSPSHFLSIAEDSGLICELGDWVLEEVLAEMKTWQEEGLKVNKFSVNFSGKEIEQKDFVDKIIKALKKYRTPKNSLEIEVTENILMRDIDSSIEKLRQLHDVGVSIAIDDFGTGYSSLSLLQKLPINRLKIDRSFIQDMEQGSDRSIIEAIAHMAKGLKLEMIAEGVEQEYQLRYLRQLKCPIVQGYIFSQGVPSDEAKKFVRDTEEMIKQQKIKA</sequence>
<comment type="caution">
    <text evidence="7">The sequence shown here is derived from an EMBL/GenBank/DDBJ whole genome shotgun (WGS) entry which is preliminary data.</text>
</comment>
<evidence type="ECO:0000259" key="6">
    <source>
        <dbReference type="PROSITE" id="PS50887"/>
    </source>
</evidence>
<dbReference type="SMART" id="SM00091">
    <property type="entry name" value="PAS"/>
    <property type="match status" value="1"/>
</dbReference>
<dbReference type="CDD" id="cd01949">
    <property type="entry name" value="GGDEF"/>
    <property type="match status" value="1"/>
</dbReference>
<dbReference type="Gene3D" id="3.40.50.2300">
    <property type="match status" value="1"/>
</dbReference>
<dbReference type="SMART" id="SM00052">
    <property type="entry name" value="EAL"/>
    <property type="match status" value="1"/>
</dbReference>
<dbReference type="Gene3D" id="3.20.20.450">
    <property type="entry name" value="EAL domain"/>
    <property type="match status" value="1"/>
</dbReference>
<keyword evidence="2" id="KW-0597">Phosphoprotein</keyword>
<dbReference type="PROSITE" id="PS50112">
    <property type="entry name" value="PAS"/>
    <property type="match status" value="1"/>
</dbReference>
<dbReference type="InterPro" id="IPR013767">
    <property type="entry name" value="PAS_fold"/>
</dbReference>
<dbReference type="InterPro" id="IPR043128">
    <property type="entry name" value="Rev_trsase/Diguanyl_cyclase"/>
</dbReference>
<dbReference type="CDD" id="cd00130">
    <property type="entry name" value="PAS"/>
    <property type="match status" value="1"/>
</dbReference>
<dbReference type="GO" id="GO:0003824">
    <property type="term" value="F:catalytic activity"/>
    <property type="evidence" value="ECO:0007669"/>
    <property type="project" value="UniProtKB-ARBA"/>
</dbReference>
<dbReference type="PROSITE" id="PS50887">
    <property type="entry name" value="GGDEF"/>
    <property type="match status" value="1"/>
</dbReference>
<dbReference type="PROSITE" id="PS50883">
    <property type="entry name" value="EAL"/>
    <property type="match status" value="1"/>
</dbReference>
<dbReference type="InterPro" id="IPR001633">
    <property type="entry name" value="EAL_dom"/>
</dbReference>
<feature type="domain" description="EAL" evidence="5">
    <location>
        <begin position="452"/>
        <end position="705"/>
    </location>
</feature>
<dbReference type="PANTHER" id="PTHR44757:SF2">
    <property type="entry name" value="BIOFILM ARCHITECTURE MAINTENANCE PROTEIN MBAA"/>
    <property type="match status" value="1"/>
</dbReference>
<dbReference type="EMBL" id="NVWI01000001">
    <property type="protein sequence ID" value="PCJ43587.1"/>
    <property type="molecule type" value="Genomic_DNA"/>
</dbReference>
<dbReference type="NCBIfam" id="TIGR00229">
    <property type="entry name" value="sensory_box"/>
    <property type="match status" value="1"/>
</dbReference>
<gene>
    <name evidence="7" type="ORF">COA71_01570</name>
</gene>
<dbReference type="SUPFAM" id="SSF52172">
    <property type="entry name" value="CheY-like"/>
    <property type="match status" value="1"/>
</dbReference>
<feature type="domain" description="GGDEF" evidence="6">
    <location>
        <begin position="310"/>
        <end position="443"/>
    </location>
</feature>